<evidence type="ECO:0000256" key="7">
    <source>
        <dbReference type="ARBA" id="ARBA00022842"/>
    </source>
</evidence>
<dbReference type="SUPFAM" id="SSF56801">
    <property type="entry name" value="Acetyl-CoA synthetase-like"/>
    <property type="match status" value="1"/>
</dbReference>
<dbReference type="GO" id="GO:0016020">
    <property type="term" value="C:membrane"/>
    <property type="evidence" value="ECO:0007669"/>
    <property type="project" value="UniProtKB-SubCell"/>
</dbReference>
<comment type="cofactor">
    <cofactor evidence="1">
        <name>Mg(2+)</name>
        <dbReference type="ChEBI" id="CHEBI:18420"/>
    </cofactor>
</comment>
<comment type="pathway">
    <text evidence="3">Lipid metabolism; fatty acid beta-oxidation.</text>
</comment>
<evidence type="ECO:0000256" key="8">
    <source>
        <dbReference type="ARBA" id="ARBA00023136"/>
    </source>
</evidence>
<dbReference type="Gene3D" id="3.40.50.12780">
    <property type="entry name" value="N-terminal domain of ligase-like"/>
    <property type="match status" value="1"/>
</dbReference>
<feature type="domain" description="AMP-binding enzyme C-terminal" evidence="13">
    <location>
        <begin position="478"/>
        <end position="552"/>
    </location>
</feature>
<evidence type="ECO:0000256" key="3">
    <source>
        <dbReference type="ARBA" id="ARBA00005005"/>
    </source>
</evidence>
<dbReference type="GO" id="GO:0005524">
    <property type="term" value="F:ATP binding"/>
    <property type="evidence" value="ECO:0007669"/>
    <property type="project" value="UniProtKB-KW"/>
</dbReference>
<evidence type="ECO:0000313" key="14">
    <source>
        <dbReference type="EMBL" id="CAA2108639.1"/>
    </source>
</evidence>
<dbReference type="InterPro" id="IPR050237">
    <property type="entry name" value="ATP-dep_AMP-bd_enzyme"/>
</dbReference>
<protein>
    <recommendedName>
        <fullName evidence="10">Long-chain-fatty-acid--CoA ligase</fullName>
        <ecNumber evidence="9">6.2.1.3</ecNumber>
    </recommendedName>
    <alternativeName>
        <fullName evidence="11">Long-chain acyl-CoA synthetase</fullName>
    </alternativeName>
</protein>
<sequence length="564" mass="61395">MQTTSARSNYPAGVPHEIHPEQYRSLPHMFDEAFARHADKPFSVCMERWMSYRELDTLSAALGCWLQSRGLEPGARVAIMLPNIPQFAVTMCGVLRAGFTCVNVNPLYTARELEHQLKDSGATAIVILENFASTLEKVIERTPVKHVVMTSMGDLLGGVYGAWITAAVRHLAKMVPAYKLPLDGGRTVTPLAQAISEGRGRTLAADHSNLDSIAFLQYTGGTTGLSKGAVLTHRNIVAATLQAEAWFTPALSRAGDLAKVNSIAALPLYHIFALTLCLLVIRQGSHMTLIPNPRDFDKFIAVLKKRPFHMLPAVNTLFNALLMHPEFKTVDFSTLFVSQAGGMAASEGTARKWFEATGCPMIEGWGMSETCAIGTNNPVSNTEFTGTIGLPLPSIEIAIKDDDGNSLPIGQPGELCIKGPNVMSGYYNQPAETAAAFTADGFMRTGDIAVMQDDGYSRIVDRKKDMILVSGFNVFPNELENVISLCPGVVECAAVGVPDEKQGEAIKVFVVRRDPALTEDAVLQYCHSQLTGYKRPKHIEFRESLPKTNVGKILRRELRSTAAA</sequence>
<dbReference type="InterPro" id="IPR045851">
    <property type="entry name" value="AMP-bd_C_sf"/>
</dbReference>
<dbReference type="AlphaFoldDB" id="A0A679J802"/>
<evidence type="ECO:0000256" key="6">
    <source>
        <dbReference type="ARBA" id="ARBA00022840"/>
    </source>
</evidence>
<keyword evidence="5" id="KW-0547">Nucleotide-binding</keyword>
<dbReference type="InterPro" id="IPR020845">
    <property type="entry name" value="AMP-binding_CS"/>
</dbReference>
<organism evidence="14">
    <name type="scientific">Variovorax paradoxus</name>
    <dbReference type="NCBI Taxonomy" id="34073"/>
    <lineage>
        <taxon>Bacteria</taxon>
        <taxon>Pseudomonadati</taxon>
        <taxon>Pseudomonadota</taxon>
        <taxon>Betaproteobacteria</taxon>
        <taxon>Burkholderiales</taxon>
        <taxon>Comamonadaceae</taxon>
        <taxon>Variovorax</taxon>
    </lineage>
</organism>
<dbReference type="PANTHER" id="PTHR43767:SF8">
    <property type="entry name" value="LONG-CHAIN-FATTY-ACID--COA LIGASE"/>
    <property type="match status" value="1"/>
</dbReference>
<comment type="subcellular location">
    <subcellularLocation>
        <location evidence="2">Membrane</location>
        <topology evidence="2">Peripheral membrane protein</topology>
    </subcellularLocation>
</comment>
<dbReference type="Pfam" id="PF00501">
    <property type="entry name" value="AMP-binding"/>
    <property type="match status" value="1"/>
</dbReference>
<keyword evidence="6" id="KW-0067">ATP-binding</keyword>
<dbReference type="InterPro" id="IPR025110">
    <property type="entry name" value="AMP-bd_C"/>
</dbReference>
<dbReference type="Gene3D" id="3.30.300.30">
    <property type="match status" value="1"/>
</dbReference>
<evidence type="ECO:0000256" key="1">
    <source>
        <dbReference type="ARBA" id="ARBA00001946"/>
    </source>
</evidence>
<keyword evidence="7" id="KW-0460">Magnesium</keyword>
<dbReference type="FunFam" id="3.30.300.30:FF:000006">
    <property type="entry name" value="Long-chain-fatty-acid--CoA ligase FadD"/>
    <property type="match status" value="1"/>
</dbReference>
<dbReference type="PANTHER" id="PTHR43767">
    <property type="entry name" value="LONG-CHAIN-FATTY-ACID--COA LIGASE"/>
    <property type="match status" value="1"/>
</dbReference>
<evidence type="ECO:0000256" key="5">
    <source>
        <dbReference type="ARBA" id="ARBA00022741"/>
    </source>
</evidence>
<evidence type="ECO:0000256" key="9">
    <source>
        <dbReference type="ARBA" id="ARBA00026121"/>
    </source>
</evidence>
<evidence type="ECO:0000256" key="11">
    <source>
        <dbReference type="ARBA" id="ARBA00042773"/>
    </source>
</evidence>
<dbReference type="EC" id="6.2.1.3" evidence="9"/>
<dbReference type="InterPro" id="IPR042099">
    <property type="entry name" value="ANL_N_sf"/>
</dbReference>
<dbReference type="EMBL" id="LR743507">
    <property type="protein sequence ID" value="CAA2108639.1"/>
    <property type="molecule type" value="Genomic_DNA"/>
</dbReference>
<gene>
    <name evidence="14" type="primary">fadD_5</name>
    <name evidence="14" type="ORF">VVAX_05141</name>
</gene>
<evidence type="ECO:0000259" key="12">
    <source>
        <dbReference type="Pfam" id="PF00501"/>
    </source>
</evidence>
<dbReference type="PROSITE" id="PS00455">
    <property type="entry name" value="AMP_BINDING"/>
    <property type="match status" value="1"/>
</dbReference>
<evidence type="ECO:0000256" key="2">
    <source>
        <dbReference type="ARBA" id="ARBA00004170"/>
    </source>
</evidence>
<reference evidence="14" key="1">
    <citation type="submission" date="2019-12" db="EMBL/GenBank/DDBJ databases">
        <authorList>
            <person name="Cremers G."/>
        </authorList>
    </citation>
    <scope>NUCLEOTIDE SEQUENCE</scope>
    <source>
        <strain evidence="14">Vvax</strain>
    </source>
</reference>
<dbReference type="CDD" id="cd05936">
    <property type="entry name" value="FC-FACS_FadD_like"/>
    <property type="match status" value="1"/>
</dbReference>
<dbReference type="Pfam" id="PF13193">
    <property type="entry name" value="AMP-binding_C"/>
    <property type="match status" value="1"/>
</dbReference>
<evidence type="ECO:0000259" key="13">
    <source>
        <dbReference type="Pfam" id="PF13193"/>
    </source>
</evidence>
<evidence type="ECO:0000256" key="4">
    <source>
        <dbReference type="ARBA" id="ARBA00022598"/>
    </source>
</evidence>
<dbReference type="GO" id="GO:0004467">
    <property type="term" value="F:long-chain fatty acid-CoA ligase activity"/>
    <property type="evidence" value="ECO:0007669"/>
    <property type="project" value="UniProtKB-EC"/>
</dbReference>
<name>A0A679J802_VARPD</name>
<proteinExistence type="predicted"/>
<keyword evidence="8" id="KW-0472">Membrane</keyword>
<dbReference type="InterPro" id="IPR000873">
    <property type="entry name" value="AMP-dep_synth/lig_dom"/>
</dbReference>
<evidence type="ECO:0000256" key="10">
    <source>
        <dbReference type="ARBA" id="ARBA00039545"/>
    </source>
</evidence>
<dbReference type="RefSeq" id="WP_339092636.1">
    <property type="nucleotide sequence ID" value="NZ_LR743507.1"/>
</dbReference>
<accession>A0A679J802</accession>
<feature type="domain" description="AMP-dependent synthetase/ligase" evidence="12">
    <location>
        <begin position="30"/>
        <end position="427"/>
    </location>
</feature>
<keyword evidence="4 14" id="KW-0436">Ligase</keyword>